<dbReference type="KEGG" id="mcos:GM418_08325"/>
<feature type="signal peptide" evidence="1">
    <location>
        <begin position="1"/>
        <end position="17"/>
    </location>
</feature>
<reference evidence="3 4" key="1">
    <citation type="submission" date="2019-11" db="EMBL/GenBank/DDBJ databases">
        <authorList>
            <person name="Zheng R.K."/>
            <person name="Sun C.M."/>
        </authorList>
    </citation>
    <scope>NUCLEOTIDE SEQUENCE [LARGE SCALE GENOMIC DNA]</scope>
    <source>
        <strain evidence="3 4">WC007</strain>
    </source>
</reference>
<feature type="chain" id="PRO_5026332873" description="SusE outer membrane protein domain-containing protein" evidence="1">
    <location>
        <begin position="18"/>
        <end position="382"/>
    </location>
</feature>
<dbReference type="PROSITE" id="PS51257">
    <property type="entry name" value="PROKAR_LIPOPROTEIN"/>
    <property type="match status" value="1"/>
</dbReference>
<dbReference type="Proteomes" id="UP000428260">
    <property type="component" value="Chromosome"/>
</dbReference>
<protein>
    <recommendedName>
        <fullName evidence="2">SusE outer membrane protein domain-containing protein</fullName>
    </recommendedName>
</protein>
<keyword evidence="4" id="KW-1185">Reference proteome</keyword>
<name>A0A6I6JMM5_9BACT</name>
<proteinExistence type="predicted"/>
<dbReference type="InterPro" id="IPR025970">
    <property type="entry name" value="SusE"/>
</dbReference>
<gene>
    <name evidence="3" type="ORF">GM418_08325</name>
</gene>
<organism evidence="3 4">
    <name type="scientific">Maribellus comscasis</name>
    <dbReference type="NCBI Taxonomy" id="2681766"/>
    <lineage>
        <taxon>Bacteria</taxon>
        <taxon>Pseudomonadati</taxon>
        <taxon>Bacteroidota</taxon>
        <taxon>Bacteroidia</taxon>
        <taxon>Marinilabiliales</taxon>
        <taxon>Prolixibacteraceae</taxon>
        <taxon>Maribellus</taxon>
    </lineage>
</organism>
<dbReference type="Pfam" id="PF14292">
    <property type="entry name" value="SusE"/>
    <property type="match status" value="1"/>
</dbReference>
<evidence type="ECO:0000256" key="1">
    <source>
        <dbReference type="SAM" id="SignalP"/>
    </source>
</evidence>
<evidence type="ECO:0000313" key="4">
    <source>
        <dbReference type="Proteomes" id="UP000428260"/>
    </source>
</evidence>
<keyword evidence="1" id="KW-0732">Signal</keyword>
<dbReference type="EMBL" id="CP046401">
    <property type="protein sequence ID" value="QGY43661.1"/>
    <property type="molecule type" value="Genomic_DNA"/>
</dbReference>
<feature type="domain" description="SusE outer membrane protein" evidence="2">
    <location>
        <begin position="27"/>
        <end position="131"/>
    </location>
</feature>
<dbReference type="AlphaFoldDB" id="A0A6I6JMM5"/>
<evidence type="ECO:0000313" key="3">
    <source>
        <dbReference type="EMBL" id="QGY43661.1"/>
    </source>
</evidence>
<sequence length="382" mass="42085">MKKILFKLTVLSSLIFAFLGCEEDEHLRDTNVTAVNAFYEPADGKSVVLQSSASASVYFEWEPAKAEDSGMVLYEVAFDVEGGDFTNPIYKMASDNTGGYNHATISHKQLNKIGELAGIPSAETGTLIWTVFSSKGINELQANEIRTIEITRLAGFADVPVDVYVTGEGSEGGDDLSQASLMKGTAVGEYEIYTKLTAGEAYYFTDANSGTPRQFYTENGLLKEGESTSTVAETGVYRINLDFNVGSAVYTQITDVQLFFSPLNTALFSLDYQGSGVWKANSEPIEFKQESWGRDERYKFTLTTINSAGDTVTEWWGTLNSTDSRPNADSPDSYYYMAPATDDIWSDKWKFAGEMDMAIVDVTVYFTADGPYTHKIEKVGDQ</sequence>
<accession>A0A6I6JMM5</accession>
<dbReference type="RefSeq" id="WP_158865011.1">
    <property type="nucleotide sequence ID" value="NZ_CP046401.1"/>
</dbReference>
<evidence type="ECO:0000259" key="2">
    <source>
        <dbReference type="Pfam" id="PF14292"/>
    </source>
</evidence>